<dbReference type="GO" id="GO:0009279">
    <property type="term" value="C:cell outer membrane"/>
    <property type="evidence" value="ECO:0007669"/>
    <property type="project" value="TreeGrafter"/>
</dbReference>
<dbReference type="InterPro" id="IPR036680">
    <property type="entry name" value="SPOR-like_sf"/>
</dbReference>
<proteinExistence type="predicted"/>
<dbReference type="PANTHER" id="PTHR34183">
    <property type="entry name" value="ENDOLYTIC PEPTIDOGLYCAN TRANSGLYCOSYLASE RLPA"/>
    <property type="match status" value="1"/>
</dbReference>
<dbReference type="InterPro" id="IPR007730">
    <property type="entry name" value="SPOR-like_dom"/>
</dbReference>
<keyword evidence="2" id="KW-0732">Signal</keyword>
<dbReference type="Gene3D" id="2.40.40.10">
    <property type="entry name" value="RlpA-like domain"/>
    <property type="match status" value="1"/>
</dbReference>
<dbReference type="PANTHER" id="PTHR34183:SF1">
    <property type="entry name" value="ENDOLYTIC PEPTIDOGLYCAN TRANSGLYCOSYLASE RLPA"/>
    <property type="match status" value="1"/>
</dbReference>
<dbReference type="InterPro" id="IPR009009">
    <property type="entry name" value="RlpA-like_DPBB"/>
</dbReference>
<feature type="chain" id="PRO_5005294426" evidence="2">
    <location>
        <begin position="26"/>
        <end position="358"/>
    </location>
</feature>
<evidence type="ECO:0000259" key="3">
    <source>
        <dbReference type="PROSITE" id="PS51724"/>
    </source>
</evidence>
<keyword evidence="5" id="KW-1185">Reference proteome</keyword>
<evidence type="ECO:0000313" key="5">
    <source>
        <dbReference type="Proteomes" id="UP000052268"/>
    </source>
</evidence>
<dbReference type="RefSeq" id="WP_059150142.1">
    <property type="nucleotide sequence ID" value="NZ_KQ130452.1"/>
</dbReference>
<dbReference type="AlphaFoldDB" id="A0A0J8AYW9"/>
<feature type="signal peptide" evidence="2">
    <location>
        <begin position="1"/>
        <end position="25"/>
    </location>
</feature>
<dbReference type="Pfam" id="PF03330">
    <property type="entry name" value="DPBB_1"/>
    <property type="match status" value="1"/>
</dbReference>
<dbReference type="SUPFAM" id="SSF110997">
    <property type="entry name" value="Sporulation related repeat"/>
    <property type="match status" value="1"/>
</dbReference>
<dbReference type="PROSITE" id="PS51724">
    <property type="entry name" value="SPOR"/>
    <property type="match status" value="1"/>
</dbReference>
<dbReference type="GO" id="GO:0042834">
    <property type="term" value="F:peptidoglycan binding"/>
    <property type="evidence" value="ECO:0007669"/>
    <property type="project" value="InterPro"/>
</dbReference>
<name>A0A0J8AYW9_9SPHN</name>
<feature type="region of interest" description="Disordered" evidence="1">
    <location>
        <begin position="184"/>
        <end position="287"/>
    </location>
</feature>
<sequence length="358" mass="36979">MRFPVNHALPLAALILLGAAGGAFAADRRQLPPDVPVTGPAADYPVVVGEPFTIGSTVWTPVDQLNYDAVGMAIAGEGAGVSGAHKTLPLPCYVEVTALDSGRTILVRLERRGPMTNDALVELSPDAIAQLGLPPGGRGSVRVRRVNPPEQERALLRRGGHAPDRMETPEGLLKVLRRKLAEQSPLLPPPSTPPTPPSLPAGEAASPLKPAPVKHEPVKPAPAMSKPAKTPTAKPPLAAPSVQPPKRPAPAEPKLPTKPTASSTAALKAPAPKPPVAKPQAAGPTATAAKGSFVVQVAAFSSEPSARKVAGQLGASVSQAGKFWRVRLGPYSNRAQAAQALEKAKGAGYRDARIQSAE</sequence>
<gene>
    <name evidence="4" type="ORF">V474_09190</name>
</gene>
<feature type="compositionally biased region" description="Low complexity" evidence="1">
    <location>
        <begin position="257"/>
        <end position="270"/>
    </location>
</feature>
<dbReference type="InterPro" id="IPR036908">
    <property type="entry name" value="RlpA-like_sf"/>
</dbReference>
<dbReference type="OrthoDB" id="9779128at2"/>
<feature type="domain" description="SPOR" evidence="3">
    <location>
        <begin position="287"/>
        <end position="357"/>
    </location>
</feature>
<evidence type="ECO:0000256" key="2">
    <source>
        <dbReference type="SAM" id="SignalP"/>
    </source>
</evidence>
<dbReference type="PATRIC" id="fig|1114963.3.peg.738"/>
<feature type="compositionally biased region" description="Pro residues" evidence="1">
    <location>
        <begin position="233"/>
        <end position="253"/>
    </location>
</feature>
<feature type="compositionally biased region" description="Low complexity" evidence="1">
    <location>
        <begin position="221"/>
        <end position="232"/>
    </location>
</feature>
<accession>A0A0J8AYW9</accession>
<evidence type="ECO:0000256" key="1">
    <source>
        <dbReference type="SAM" id="MobiDB-lite"/>
    </source>
</evidence>
<reference evidence="4 5" key="1">
    <citation type="journal article" date="2015" name="G3 (Bethesda)">
        <title>Insights into Ongoing Evolution of the Hexachlorocyclohexane Catabolic Pathway from Comparative Genomics of Ten Sphingomonadaceae Strains.</title>
        <authorList>
            <person name="Pearce S.L."/>
            <person name="Oakeshott J.G."/>
            <person name="Pandey G."/>
        </authorList>
    </citation>
    <scope>NUCLEOTIDE SEQUENCE [LARGE SCALE GENOMIC DNA]</scope>
    <source>
        <strain evidence="4 5">LL02</strain>
    </source>
</reference>
<comment type="caution">
    <text evidence="4">The sequence shown here is derived from an EMBL/GenBank/DDBJ whole genome shotgun (WGS) entry which is preliminary data.</text>
</comment>
<protein>
    <submittedName>
        <fullName evidence="4">Sporulation protein SsgA</fullName>
    </submittedName>
</protein>
<evidence type="ECO:0000313" key="4">
    <source>
        <dbReference type="EMBL" id="KMS59370.1"/>
    </source>
</evidence>
<dbReference type="Gene3D" id="3.30.70.1070">
    <property type="entry name" value="Sporulation related repeat"/>
    <property type="match status" value="1"/>
</dbReference>
<feature type="compositionally biased region" description="Pro residues" evidence="1">
    <location>
        <begin position="186"/>
        <end position="199"/>
    </location>
</feature>
<dbReference type="PRINTS" id="PR01217">
    <property type="entry name" value="PRICHEXTENSN"/>
</dbReference>
<dbReference type="CDD" id="cd22268">
    <property type="entry name" value="DPBB_RlpA-like"/>
    <property type="match status" value="1"/>
</dbReference>
<dbReference type="Pfam" id="PF05036">
    <property type="entry name" value="SPOR"/>
    <property type="match status" value="1"/>
</dbReference>
<dbReference type="Proteomes" id="UP000052268">
    <property type="component" value="Unassembled WGS sequence"/>
</dbReference>
<dbReference type="EMBL" id="JACU01000002">
    <property type="protein sequence ID" value="KMS59370.1"/>
    <property type="molecule type" value="Genomic_DNA"/>
</dbReference>
<feature type="compositionally biased region" description="Basic and acidic residues" evidence="1">
    <location>
        <begin position="150"/>
        <end position="167"/>
    </location>
</feature>
<feature type="region of interest" description="Disordered" evidence="1">
    <location>
        <begin position="132"/>
        <end position="167"/>
    </location>
</feature>
<organism evidence="4 5">
    <name type="scientific">Novosphingobium barchaimii LL02</name>
    <dbReference type="NCBI Taxonomy" id="1114963"/>
    <lineage>
        <taxon>Bacteria</taxon>
        <taxon>Pseudomonadati</taxon>
        <taxon>Pseudomonadota</taxon>
        <taxon>Alphaproteobacteria</taxon>
        <taxon>Sphingomonadales</taxon>
        <taxon>Sphingomonadaceae</taxon>
        <taxon>Novosphingobium</taxon>
    </lineage>
</organism>